<keyword evidence="3" id="KW-1185">Reference proteome</keyword>
<name>A0A6H5GM17_9HEMI</name>
<accession>A0A6H5GM17</accession>
<organism evidence="2 3">
    <name type="scientific">Nesidiocoris tenuis</name>
    <dbReference type="NCBI Taxonomy" id="355587"/>
    <lineage>
        <taxon>Eukaryota</taxon>
        <taxon>Metazoa</taxon>
        <taxon>Ecdysozoa</taxon>
        <taxon>Arthropoda</taxon>
        <taxon>Hexapoda</taxon>
        <taxon>Insecta</taxon>
        <taxon>Pterygota</taxon>
        <taxon>Neoptera</taxon>
        <taxon>Paraneoptera</taxon>
        <taxon>Hemiptera</taxon>
        <taxon>Heteroptera</taxon>
        <taxon>Panheteroptera</taxon>
        <taxon>Cimicomorpha</taxon>
        <taxon>Miridae</taxon>
        <taxon>Dicyphina</taxon>
        <taxon>Nesidiocoris</taxon>
    </lineage>
</organism>
<sequence length="276" mass="31379">MQLGRSRFLCNSTGPSAIITVLINFRIRPHSPNEDVECRVRRYMQFDQLPRSGIGYGNWNEIERRRIPIQKRAPGTKINVRRHPGPMDGRMFAFPLLQDATNCALFEHGRILSAMRNTKTAMCLYDSNSCTIPEQYAMLEIATRQCSSFGVERIKAAISRQTYGRRLENLTGNPWRERKIDLRGKHSGKRLQSAQCDAARRRRDPSDRFLAFKSEPPTGNLLTFARTGKTITDRRHGSVRGTKDPIVKRNELRGRAERHRSAKIDVSGATDPAAGD</sequence>
<feature type="region of interest" description="Disordered" evidence="1">
    <location>
        <begin position="253"/>
        <end position="276"/>
    </location>
</feature>
<dbReference type="AlphaFoldDB" id="A0A6H5GM17"/>
<evidence type="ECO:0000256" key="1">
    <source>
        <dbReference type="SAM" id="MobiDB-lite"/>
    </source>
</evidence>
<evidence type="ECO:0000313" key="3">
    <source>
        <dbReference type="Proteomes" id="UP000479000"/>
    </source>
</evidence>
<dbReference type="EMBL" id="CADCXU010012788">
    <property type="protein sequence ID" value="CAB0002659.1"/>
    <property type="molecule type" value="Genomic_DNA"/>
</dbReference>
<protein>
    <submittedName>
        <fullName evidence="2">Uncharacterized protein</fullName>
    </submittedName>
</protein>
<reference evidence="2 3" key="1">
    <citation type="submission" date="2020-02" db="EMBL/GenBank/DDBJ databases">
        <authorList>
            <person name="Ferguson B K."/>
        </authorList>
    </citation>
    <scope>NUCLEOTIDE SEQUENCE [LARGE SCALE GENOMIC DNA]</scope>
</reference>
<dbReference type="Proteomes" id="UP000479000">
    <property type="component" value="Unassembled WGS sequence"/>
</dbReference>
<gene>
    <name evidence="2" type="ORF">NTEN_LOCUS8446</name>
</gene>
<evidence type="ECO:0000313" key="2">
    <source>
        <dbReference type="EMBL" id="CAB0002659.1"/>
    </source>
</evidence>
<proteinExistence type="predicted"/>